<dbReference type="AlphaFoldDB" id="A0A9P3H636"/>
<evidence type="ECO:0000313" key="3">
    <source>
        <dbReference type="Proteomes" id="UP000827284"/>
    </source>
</evidence>
<evidence type="ECO:0000313" key="2">
    <source>
        <dbReference type="EMBL" id="GJJ70713.1"/>
    </source>
</evidence>
<dbReference type="EMBL" id="BQFW01000004">
    <property type="protein sequence ID" value="GJJ70713.1"/>
    <property type="molecule type" value="Genomic_DNA"/>
</dbReference>
<dbReference type="Proteomes" id="UP000827284">
    <property type="component" value="Unassembled WGS sequence"/>
</dbReference>
<comment type="caution">
    <text evidence="2">The sequence shown here is derived from an EMBL/GenBank/DDBJ whole genome shotgun (WGS) entry which is preliminary data.</text>
</comment>
<feature type="region of interest" description="Disordered" evidence="1">
    <location>
        <begin position="496"/>
        <end position="532"/>
    </location>
</feature>
<sequence length="827" mass="92307">MTFHSLSSPLLPLQQPPKSTQSSSRPLSYKRAALALVAISSALLVINTVHVQLTSPSLNSSSSPSTDGHVPTPHPLHNYEYKDHPEKTNGAPESHSPYAEPEYDEGFPEEDFTNDTSNTEEDGDDEDTVWDSTESEGEEESEEDGSQGPSWIHDTTPKPHVRPSPVRPGSKEFKAQDVIPAHCPAAFLSTESSFDPPSYASSSSTPVASSTFASSASEQALRPDQVYCRPILSHLQDYTLALCISYDDCSQGFIQIIHRNISTLEPFLRFKVSKNSIHDQYFRQVAGPDDFYFLIEGAQKLALSAQLVPKDLMVTLPDTPSTTTAEASLLVYRANFRMTLPGPVKISGWLTYERFRATMENRPGTWPQWTHELLVDPSSNTEAAPFTVCPKCDLSLFLDRLRSIRESEFESCDRMAPTRGSYWQEHLALRVFSNLDIINQAPGAGVNLDHAIEYDYGNPTQVNKGSHVVSSDGQEPKLTRGWRFVPSGCTMTPTGHLPNAPSQDPYSTTCDSMTSPPSEMRGQSASSAQAPRRRILFAGDSQVRTTYNAILNHYRPVDPQHQKFNKHDEFLPGLDSLDWSHKITSQEPTSATKIPRSKADTEIELVYRADQFLDDLIASSDEDLDQYDTIFLNLGQWPASGPVAGGQWNTAQLTDRWEEVVARLNRWKESRKERALRISDLNSLSKVRIGKSRMTGDGSSVVVWAGMNAFPMRTDSSIKVKGDWRTNARLGYWDDWIETISQREGGWFRRLNAWQLTFPMLDQIVDKAHFQETDAIDALKIEALYKLDLCSRVVSDPIYSSPSLTESRRSTSERGPSSPTSTVPIPM</sequence>
<feature type="compositionally biased region" description="Low complexity" evidence="1">
    <location>
        <begin position="813"/>
        <end position="827"/>
    </location>
</feature>
<keyword evidence="3" id="KW-1185">Reference proteome</keyword>
<feature type="compositionally biased region" description="Low complexity" evidence="1">
    <location>
        <begin position="1"/>
        <end position="24"/>
    </location>
</feature>
<reference evidence="2" key="1">
    <citation type="submission" date="2021-11" db="EMBL/GenBank/DDBJ databases">
        <authorList>
            <person name="Herlambang A."/>
            <person name="Guo Y."/>
            <person name="Takashima Y."/>
            <person name="Nishizawa T."/>
        </authorList>
    </citation>
    <scope>NUCLEOTIDE SEQUENCE</scope>
    <source>
        <strain evidence="2">E1425</strain>
    </source>
</reference>
<feature type="compositionally biased region" description="Basic and acidic residues" evidence="1">
    <location>
        <begin position="77"/>
        <end position="87"/>
    </location>
</feature>
<feature type="region of interest" description="Disordered" evidence="1">
    <location>
        <begin position="800"/>
        <end position="827"/>
    </location>
</feature>
<evidence type="ECO:0000256" key="1">
    <source>
        <dbReference type="SAM" id="MobiDB-lite"/>
    </source>
</evidence>
<proteinExistence type="predicted"/>
<organism evidence="2 3">
    <name type="scientific">Entomortierella parvispora</name>
    <dbReference type="NCBI Taxonomy" id="205924"/>
    <lineage>
        <taxon>Eukaryota</taxon>
        <taxon>Fungi</taxon>
        <taxon>Fungi incertae sedis</taxon>
        <taxon>Mucoromycota</taxon>
        <taxon>Mortierellomycotina</taxon>
        <taxon>Mortierellomycetes</taxon>
        <taxon>Mortierellales</taxon>
        <taxon>Mortierellaceae</taxon>
        <taxon>Entomortierella</taxon>
    </lineage>
</organism>
<feature type="region of interest" description="Disordered" evidence="1">
    <location>
        <begin position="56"/>
        <end position="171"/>
    </location>
</feature>
<accession>A0A9P3H636</accession>
<dbReference type="OrthoDB" id="3176531at2759"/>
<gene>
    <name evidence="2" type="ORF">EMPS_03063</name>
</gene>
<name>A0A9P3H636_9FUNG</name>
<feature type="compositionally biased region" description="Polar residues" evidence="1">
    <location>
        <begin position="500"/>
        <end position="529"/>
    </location>
</feature>
<feature type="region of interest" description="Disordered" evidence="1">
    <location>
        <begin position="1"/>
        <end position="25"/>
    </location>
</feature>
<feature type="compositionally biased region" description="Acidic residues" evidence="1">
    <location>
        <begin position="101"/>
        <end position="145"/>
    </location>
</feature>
<protein>
    <submittedName>
        <fullName evidence="2">Uncharacterized protein</fullName>
    </submittedName>
</protein>
<reference evidence="2" key="2">
    <citation type="journal article" date="2022" name="Microbiol. Resour. Announc.">
        <title>Whole-Genome Sequence of Entomortierella parvispora E1425, a Mucoromycotan Fungus Associated with Burkholderiaceae-Related Endosymbiotic Bacteria.</title>
        <authorList>
            <person name="Herlambang A."/>
            <person name="Guo Y."/>
            <person name="Takashima Y."/>
            <person name="Narisawa K."/>
            <person name="Ohta H."/>
            <person name="Nishizawa T."/>
        </authorList>
    </citation>
    <scope>NUCLEOTIDE SEQUENCE</scope>
    <source>
        <strain evidence="2">E1425</strain>
    </source>
</reference>
<feature type="compositionally biased region" description="Low complexity" evidence="1">
    <location>
        <begin position="56"/>
        <end position="66"/>
    </location>
</feature>